<dbReference type="Gene3D" id="1.20.120.20">
    <property type="entry name" value="Apolipoprotein"/>
    <property type="match status" value="1"/>
</dbReference>
<accession>A0ABW2P6R2</accession>
<gene>
    <name evidence="4" type="ORF">ACFQSB_11570</name>
</gene>
<evidence type="ECO:0000256" key="2">
    <source>
        <dbReference type="SAM" id="MobiDB-lite"/>
    </source>
</evidence>
<dbReference type="Pfam" id="PF10145">
    <property type="entry name" value="PhageMin_Tail"/>
    <property type="match status" value="1"/>
</dbReference>
<dbReference type="PANTHER" id="PTHR37813">
    <property type="entry name" value="FELS-2 PROPHAGE PROTEIN"/>
    <property type="match status" value="1"/>
</dbReference>
<feature type="domain" description="Phage tail tape measure protein" evidence="3">
    <location>
        <begin position="202"/>
        <end position="398"/>
    </location>
</feature>
<dbReference type="PANTHER" id="PTHR37813:SF1">
    <property type="entry name" value="FELS-2 PROPHAGE PROTEIN"/>
    <property type="match status" value="1"/>
</dbReference>
<proteinExistence type="predicted"/>
<comment type="caution">
    <text evidence="4">The sequence shown here is derived from an EMBL/GenBank/DDBJ whole genome shotgun (WGS) entry which is preliminary data.</text>
</comment>
<dbReference type="InterPro" id="IPR010090">
    <property type="entry name" value="Phage_tape_meas"/>
</dbReference>
<dbReference type="RefSeq" id="WP_380826198.1">
    <property type="nucleotide sequence ID" value="NZ_JBHTCG010000006.1"/>
</dbReference>
<name>A0ABW2P6R2_9ACTN</name>
<evidence type="ECO:0000259" key="3">
    <source>
        <dbReference type="Pfam" id="PF10145"/>
    </source>
</evidence>
<evidence type="ECO:0000313" key="5">
    <source>
        <dbReference type="Proteomes" id="UP001596496"/>
    </source>
</evidence>
<feature type="region of interest" description="Disordered" evidence="2">
    <location>
        <begin position="112"/>
        <end position="135"/>
    </location>
</feature>
<keyword evidence="1" id="KW-1188">Viral release from host cell</keyword>
<sequence length="861" mass="91064">MALKVGELVAFASIDDKGITSGVKSVEQAMQRMQADTTRATGAIERMVDSDFAKIAQSIADGLDPQDALADLDRLVAGFQDGMGEMESDARTGGQGVVDELERALADAEKVARREGEKAGEGFGDGTESSGKGRMSGVGDGFMTVLKGLGWAAAGAAIAEQLMDGLASAMDAEEAKQKLYAQLGATGKESERLGKVAGELYAQAYGESVGEVTDAIKHVVQATGGLGKANEETVKGITGDYLNLAEILDEDVSSAIDAARVLVNNGLAKDFTEAGDVILGMYRKLGDGGEDALDTLREYSPLLKTTGVDAKTLAGIFVQAGADSRNFDVIADALKEVQVQVQTMTPAVKSALGDLGLSWKDIQQRFAKGDVTALDDIMDKLREMKDPVEQSQTAAALFAGTFENLGQSLFKIDPSAAVDALGKVDGGLKTAGDTLNDTASNKLESFKRGLEQNVVNFIGGNVLPALEQLWDGFKAGDLDEQLGELGDKIGETFGGIVEDVRGWAEDNQETLEGLKEKYDSVFSAIGEVVSTAVDLISAIWDEWGDEIMSTVTTVLDTVLGFVEGGLELVKGVFETVTGLITGDWEKVWQGIKDVVHGAINGVLNIIDKTMGQITKGWSTSWDDLKKGASKKWDEIEAFVKKIPGQLKAIWDNAGSLLKAAGQAILQGLIDGIKSKINELGNVLKNVTDFIAEHKGPIEKDRELLIPAGHAIMDGLMKGMTDRYPTVERELISMTMKLKKAGVKAMGGNESGSLFGVDAADGEIARLLGGARFGLDVQGIAPEVAPPPTDGRPKGHKTPWGKNDATFDWNPPANPPGSVEPSSYGGGGKPVVNVNMPGAVIREEADAHRLGNEFGFKYLATP</sequence>
<organism evidence="4 5">
    <name type="scientific">Sphaerisporangium rhizosphaerae</name>
    <dbReference type="NCBI Taxonomy" id="2269375"/>
    <lineage>
        <taxon>Bacteria</taxon>
        <taxon>Bacillati</taxon>
        <taxon>Actinomycetota</taxon>
        <taxon>Actinomycetes</taxon>
        <taxon>Streptosporangiales</taxon>
        <taxon>Streptosporangiaceae</taxon>
        <taxon>Sphaerisporangium</taxon>
    </lineage>
</organism>
<dbReference type="EMBL" id="JBHTCG010000006">
    <property type="protein sequence ID" value="MFC7382846.1"/>
    <property type="molecule type" value="Genomic_DNA"/>
</dbReference>
<protein>
    <submittedName>
        <fullName evidence="4">Phage tail tape measure protein</fullName>
    </submittedName>
</protein>
<evidence type="ECO:0000313" key="4">
    <source>
        <dbReference type="EMBL" id="MFC7382846.1"/>
    </source>
</evidence>
<evidence type="ECO:0000256" key="1">
    <source>
        <dbReference type="ARBA" id="ARBA00022612"/>
    </source>
</evidence>
<reference evidence="5" key="1">
    <citation type="journal article" date="2019" name="Int. J. Syst. Evol. Microbiol.">
        <title>The Global Catalogue of Microorganisms (GCM) 10K type strain sequencing project: providing services to taxonomists for standard genome sequencing and annotation.</title>
        <authorList>
            <consortium name="The Broad Institute Genomics Platform"/>
            <consortium name="The Broad Institute Genome Sequencing Center for Infectious Disease"/>
            <person name="Wu L."/>
            <person name="Ma J."/>
        </authorList>
    </citation>
    <scope>NUCLEOTIDE SEQUENCE [LARGE SCALE GENOMIC DNA]</scope>
    <source>
        <strain evidence="5">CECT 7649</strain>
    </source>
</reference>
<keyword evidence="5" id="KW-1185">Reference proteome</keyword>
<feature type="region of interest" description="Disordered" evidence="2">
    <location>
        <begin position="782"/>
        <end position="825"/>
    </location>
</feature>
<dbReference type="Proteomes" id="UP001596496">
    <property type="component" value="Unassembled WGS sequence"/>
</dbReference>